<dbReference type="EnsemblMetazoa" id="CapteT199859">
    <property type="protein sequence ID" value="CapteP199859"/>
    <property type="gene ID" value="CapteG199859"/>
</dbReference>
<reference evidence="1 3" key="2">
    <citation type="journal article" date="2013" name="Nature">
        <title>Insights into bilaterian evolution from three spiralian genomes.</title>
        <authorList>
            <person name="Simakov O."/>
            <person name="Marletaz F."/>
            <person name="Cho S.J."/>
            <person name="Edsinger-Gonzales E."/>
            <person name="Havlak P."/>
            <person name="Hellsten U."/>
            <person name="Kuo D.H."/>
            <person name="Larsson T."/>
            <person name="Lv J."/>
            <person name="Arendt D."/>
            <person name="Savage R."/>
            <person name="Osoegawa K."/>
            <person name="de Jong P."/>
            <person name="Grimwood J."/>
            <person name="Chapman J.A."/>
            <person name="Shapiro H."/>
            <person name="Aerts A."/>
            <person name="Otillar R.P."/>
            <person name="Terry A.Y."/>
            <person name="Boore J.L."/>
            <person name="Grigoriev I.V."/>
            <person name="Lindberg D.R."/>
            <person name="Seaver E.C."/>
            <person name="Weisblat D.A."/>
            <person name="Putnam N.H."/>
            <person name="Rokhsar D.S."/>
        </authorList>
    </citation>
    <scope>NUCLEOTIDE SEQUENCE</scope>
    <source>
        <strain evidence="1 3">I ESC-2004</strain>
    </source>
</reference>
<dbReference type="HOGENOM" id="CLU_081397_0_0_1"/>
<proteinExistence type="predicted"/>
<accession>R7VBX6</accession>
<evidence type="ECO:0000313" key="2">
    <source>
        <dbReference type="EnsemblMetazoa" id="CapteP199859"/>
    </source>
</evidence>
<dbReference type="EMBL" id="KB293367">
    <property type="protein sequence ID" value="ELU16067.1"/>
    <property type="molecule type" value="Genomic_DNA"/>
</dbReference>
<dbReference type="AlphaFoldDB" id="R7VBX6"/>
<gene>
    <name evidence="1" type="ORF">CAPTEDRAFT_199859</name>
</gene>
<organism evidence="1">
    <name type="scientific">Capitella teleta</name>
    <name type="common">Polychaete worm</name>
    <dbReference type="NCBI Taxonomy" id="283909"/>
    <lineage>
        <taxon>Eukaryota</taxon>
        <taxon>Metazoa</taxon>
        <taxon>Spiralia</taxon>
        <taxon>Lophotrochozoa</taxon>
        <taxon>Annelida</taxon>
        <taxon>Polychaeta</taxon>
        <taxon>Sedentaria</taxon>
        <taxon>Scolecida</taxon>
        <taxon>Capitellidae</taxon>
        <taxon>Capitella</taxon>
    </lineage>
</organism>
<dbReference type="Proteomes" id="UP000014760">
    <property type="component" value="Unassembled WGS sequence"/>
</dbReference>
<evidence type="ECO:0000313" key="1">
    <source>
        <dbReference type="EMBL" id="ELU16067.1"/>
    </source>
</evidence>
<sequence>MPEFRSGSTTSEVLIAREEINRLVSDALEKATALFNEKLAAMDARIKAEEAASAELMDRLNKQEQTSTDLWERLKKTFTNSTCDIYAAHSLPIAPKNPNNDADQEETTAKTKTQTNPIIMSFHARDVRDDVIRAGRQFKGRGIYIQEDLTASNFRPLKSVSTDEHYESAWS</sequence>
<dbReference type="EMBL" id="AMQN01004377">
    <property type="status" value="NOT_ANNOTATED_CDS"/>
    <property type="molecule type" value="Genomic_DNA"/>
</dbReference>
<keyword evidence="3" id="KW-1185">Reference proteome</keyword>
<reference evidence="3" key="1">
    <citation type="submission" date="2012-12" db="EMBL/GenBank/DDBJ databases">
        <authorList>
            <person name="Hellsten U."/>
            <person name="Grimwood J."/>
            <person name="Chapman J.A."/>
            <person name="Shapiro H."/>
            <person name="Aerts A."/>
            <person name="Otillar R.P."/>
            <person name="Terry A.Y."/>
            <person name="Boore J.L."/>
            <person name="Simakov O."/>
            <person name="Marletaz F."/>
            <person name="Cho S.-J."/>
            <person name="Edsinger-Gonzales E."/>
            <person name="Havlak P."/>
            <person name="Kuo D.-H."/>
            <person name="Larsson T."/>
            <person name="Lv J."/>
            <person name="Arendt D."/>
            <person name="Savage R."/>
            <person name="Osoegawa K."/>
            <person name="de Jong P."/>
            <person name="Lindberg D.R."/>
            <person name="Seaver E.C."/>
            <person name="Weisblat D.A."/>
            <person name="Putnam N.H."/>
            <person name="Grigoriev I.V."/>
            <person name="Rokhsar D.S."/>
        </authorList>
    </citation>
    <scope>NUCLEOTIDE SEQUENCE</scope>
    <source>
        <strain evidence="3">I ESC-2004</strain>
    </source>
</reference>
<name>R7VBX6_CAPTE</name>
<reference evidence="2" key="3">
    <citation type="submission" date="2015-06" db="UniProtKB">
        <authorList>
            <consortium name="EnsemblMetazoa"/>
        </authorList>
    </citation>
    <scope>IDENTIFICATION</scope>
</reference>
<dbReference type="OrthoDB" id="7484295at2759"/>
<evidence type="ECO:0000313" key="3">
    <source>
        <dbReference type="Proteomes" id="UP000014760"/>
    </source>
</evidence>
<protein>
    <submittedName>
        <fullName evidence="1 2">Uncharacterized protein</fullName>
    </submittedName>
</protein>